<proteinExistence type="predicted"/>
<feature type="region of interest" description="Disordered" evidence="1">
    <location>
        <begin position="338"/>
        <end position="375"/>
    </location>
</feature>
<feature type="compositionally biased region" description="Low complexity" evidence="1">
    <location>
        <begin position="45"/>
        <end position="62"/>
    </location>
</feature>
<evidence type="ECO:0000256" key="1">
    <source>
        <dbReference type="SAM" id="MobiDB-lite"/>
    </source>
</evidence>
<keyword evidence="3" id="KW-1185">Reference proteome</keyword>
<sequence>MSQHDPSFPSLSKQDTYRKPTHLKRAVGDSRRKDGAIWSAGVTGGTSHVVGSLSSASEPSSSTVNPPIATQAIRRKRRAPPPEETVSNGKRARVDMPPPNQAGASIAVDTEEIDGKKAPKADGWIWSFRPRGGMSDEDVEKWMIEGDRVQWFRAEAEMERWREEWEIKQADFLRCIRSFDKMSSVWDEMARESTEGGKRAYAKHKSALFKEMERHAKKLFSDAGYGHLIEHLLDHDEGKILADYIILERSDPKYDIPQLTVKVLKQNRYGYGSLEDFLSRVCARMDLDPAAANIGYRFLHDPAAIFRLDSEEEFQNAMRRGVEKIKRARTREVVMEIHNLTKPTRTQASSKASSGRKGSQKRRAPSPDSNEEPNLTLTYIREYRELKRRLECQVHRGRHCYISPVNGEHQEVSRKLLNIWAKEIFLEKATFHSPPNECGFDHSTKRLRKDKTPAPAQPAIHVHLPPNIYSPSPAPIRQPLSESRLPRKSTSPFLIDLTGDNDENVVYPSISAFLQNSIRSSLSGTFNTSFYTDIIMMPEAATHAFMVHALLVARRARKGKGKAVVKTEDIMGFKEEDKENGPWRF</sequence>
<dbReference type="HOGENOM" id="CLU_466202_0_0_1"/>
<feature type="compositionally biased region" description="Basic and acidic residues" evidence="1">
    <location>
        <begin position="26"/>
        <end position="35"/>
    </location>
</feature>
<reference evidence="3" key="1">
    <citation type="journal article" date="2014" name="Proc. Natl. Acad. Sci. U.S.A.">
        <title>Extensive sampling of basidiomycete genomes demonstrates inadequacy of the white-rot/brown-rot paradigm for wood decay fungi.</title>
        <authorList>
            <person name="Riley R."/>
            <person name="Salamov A.A."/>
            <person name="Brown D.W."/>
            <person name="Nagy L.G."/>
            <person name="Floudas D."/>
            <person name="Held B.W."/>
            <person name="Levasseur A."/>
            <person name="Lombard V."/>
            <person name="Morin E."/>
            <person name="Otillar R."/>
            <person name="Lindquist E.A."/>
            <person name="Sun H."/>
            <person name="LaButti K.M."/>
            <person name="Schmutz J."/>
            <person name="Jabbour D."/>
            <person name="Luo H."/>
            <person name="Baker S.E."/>
            <person name="Pisabarro A.G."/>
            <person name="Walton J.D."/>
            <person name="Blanchette R.A."/>
            <person name="Henrissat B."/>
            <person name="Martin F."/>
            <person name="Cullen D."/>
            <person name="Hibbett D.S."/>
            <person name="Grigoriev I.V."/>
        </authorList>
    </citation>
    <scope>NUCLEOTIDE SEQUENCE [LARGE SCALE GENOMIC DNA]</scope>
    <source>
        <strain evidence="3">CBS 339.88</strain>
    </source>
</reference>
<dbReference type="EMBL" id="KL142389">
    <property type="protein sequence ID" value="KDR72438.1"/>
    <property type="molecule type" value="Genomic_DNA"/>
</dbReference>
<gene>
    <name evidence="2" type="ORF">GALMADRAFT_143265</name>
</gene>
<dbReference type="Proteomes" id="UP000027222">
    <property type="component" value="Unassembled WGS sequence"/>
</dbReference>
<accession>A0A067T0D2</accession>
<name>A0A067T0D2_GALM3</name>
<feature type="region of interest" description="Disordered" evidence="1">
    <location>
        <begin position="1"/>
        <end position="102"/>
    </location>
</feature>
<dbReference type="OrthoDB" id="3059558at2759"/>
<protein>
    <submittedName>
        <fullName evidence="2">Uncharacterized protein</fullName>
    </submittedName>
</protein>
<feature type="compositionally biased region" description="Low complexity" evidence="1">
    <location>
        <begin position="347"/>
        <end position="357"/>
    </location>
</feature>
<organism evidence="2 3">
    <name type="scientific">Galerina marginata (strain CBS 339.88)</name>
    <dbReference type="NCBI Taxonomy" id="685588"/>
    <lineage>
        <taxon>Eukaryota</taxon>
        <taxon>Fungi</taxon>
        <taxon>Dikarya</taxon>
        <taxon>Basidiomycota</taxon>
        <taxon>Agaricomycotina</taxon>
        <taxon>Agaricomycetes</taxon>
        <taxon>Agaricomycetidae</taxon>
        <taxon>Agaricales</taxon>
        <taxon>Agaricineae</taxon>
        <taxon>Strophariaceae</taxon>
        <taxon>Galerina</taxon>
    </lineage>
</organism>
<evidence type="ECO:0000313" key="2">
    <source>
        <dbReference type="EMBL" id="KDR72438.1"/>
    </source>
</evidence>
<feature type="compositionally biased region" description="Polar residues" evidence="1">
    <location>
        <begin position="1"/>
        <end position="14"/>
    </location>
</feature>
<dbReference type="AlphaFoldDB" id="A0A067T0D2"/>
<evidence type="ECO:0000313" key="3">
    <source>
        <dbReference type="Proteomes" id="UP000027222"/>
    </source>
</evidence>